<dbReference type="Gene3D" id="2.60.120.1000">
    <property type="match status" value="5"/>
</dbReference>
<dbReference type="InterPro" id="IPR001846">
    <property type="entry name" value="VWF_type-D"/>
</dbReference>
<dbReference type="InterPro" id="IPR024731">
    <property type="entry name" value="NELL2-like_EGF"/>
</dbReference>
<dbReference type="SUPFAM" id="SSF82895">
    <property type="entry name" value="TSP-1 type 1 repeat"/>
    <property type="match status" value="1"/>
</dbReference>
<organism evidence="15 16">
    <name type="scientific">Biomphalaria glabrata</name>
    <name type="common">Bloodfluke planorb</name>
    <name type="synonym">Freshwater snail</name>
    <dbReference type="NCBI Taxonomy" id="6526"/>
    <lineage>
        <taxon>Eukaryota</taxon>
        <taxon>Metazoa</taxon>
        <taxon>Spiralia</taxon>
        <taxon>Lophotrochozoa</taxon>
        <taxon>Mollusca</taxon>
        <taxon>Gastropoda</taxon>
        <taxon>Heterobranchia</taxon>
        <taxon>Euthyneura</taxon>
        <taxon>Panpulmonata</taxon>
        <taxon>Hygrophila</taxon>
        <taxon>Lymnaeoidea</taxon>
        <taxon>Planorbidae</taxon>
        <taxon>Biomphalaria</taxon>
    </lineage>
</organism>
<keyword evidence="8" id="KW-0325">Glycoprotein</keyword>
<dbReference type="PROSITE" id="PS50092">
    <property type="entry name" value="TSP1"/>
    <property type="match status" value="1"/>
</dbReference>
<dbReference type="InterPro" id="IPR049883">
    <property type="entry name" value="NOTCH1_EGF-like"/>
</dbReference>
<feature type="domain" description="EGF-like" evidence="12">
    <location>
        <begin position="1627"/>
        <end position="1665"/>
    </location>
</feature>
<dbReference type="SMART" id="SM00179">
    <property type="entry name" value="EGF_CA"/>
    <property type="match status" value="8"/>
</dbReference>
<dbReference type="SMART" id="SM00216">
    <property type="entry name" value="VWD"/>
    <property type="match status" value="1"/>
</dbReference>
<evidence type="ECO:0000259" key="12">
    <source>
        <dbReference type="PROSITE" id="PS50026"/>
    </source>
</evidence>
<dbReference type="InterPro" id="IPR026823">
    <property type="entry name" value="cEGF"/>
</dbReference>
<feature type="disulfide bond" evidence="9">
    <location>
        <begin position="37"/>
        <end position="54"/>
    </location>
</feature>
<evidence type="ECO:0000256" key="3">
    <source>
        <dbReference type="ARBA" id="ARBA00022536"/>
    </source>
</evidence>
<dbReference type="CDD" id="cd00054">
    <property type="entry name" value="EGF_CA"/>
    <property type="match status" value="6"/>
</dbReference>
<keyword evidence="7 9" id="KW-1015">Disulfide bond</keyword>
<dbReference type="Gene3D" id="2.10.25.10">
    <property type="entry name" value="Laminin"/>
    <property type="match status" value="7"/>
</dbReference>
<dbReference type="InterPro" id="IPR000884">
    <property type="entry name" value="TSP1_rpt"/>
</dbReference>
<dbReference type="PROSITE" id="PS51465">
    <property type="entry name" value="KAZAL_2"/>
    <property type="match status" value="1"/>
</dbReference>
<dbReference type="GO" id="GO:0005509">
    <property type="term" value="F:calcium ion binding"/>
    <property type="evidence" value="ECO:0007669"/>
    <property type="project" value="InterPro"/>
</dbReference>
<accession>A0A9W2YB03</accession>
<dbReference type="Pfam" id="PF12947">
    <property type="entry name" value="EGF_3"/>
    <property type="match status" value="1"/>
</dbReference>
<evidence type="ECO:0000256" key="7">
    <source>
        <dbReference type="ARBA" id="ARBA00023157"/>
    </source>
</evidence>
<feature type="domain" description="CTCK" evidence="11">
    <location>
        <begin position="2571"/>
        <end position="2653"/>
    </location>
</feature>
<dbReference type="InterPro" id="IPR018097">
    <property type="entry name" value="EGF_Ca-bd_CS"/>
</dbReference>
<dbReference type="InterPro" id="IPR000742">
    <property type="entry name" value="EGF"/>
</dbReference>
<dbReference type="PROSITE" id="PS01225">
    <property type="entry name" value="CTCK_2"/>
    <property type="match status" value="1"/>
</dbReference>
<protein>
    <submittedName>
        <fullName evidence="16">Uncharacterized protein LOC106052747 isoform X1</fullName>
    </submittedName>
</protein>
<dbReference type="SUPFAM" id="SSF57184">
    <property type="entry name" value="Growth factor receptor domain"/>
    <property type="match status" value="2"/>
</dbReference>
<feature type="domain" description="EGF-like" evidence="12">
    <location>
        <begin position="1680"/>
        <end position="1720"/>
    </location>
</feature>
<dbReference type="OrthoDB" id="6059212at2759"/>
<proteinExistence type="predicted"/>
<dbReference type="GO" id="GO:0005576">
    <property type="term" value="C:extracellular region"/>
    <property type="evidence" value="ECO:0007669"/>
    <property type="project" value="UniProtKB-SubCell"/>
</dbReference>
<dbReference type="PROSITE" id="PS01186">
    <property type="entry name" value="EGF_2"/>
    <property type="match status" value="5"/>
</dbReference>
<dbReference type="SUPFAM" id="SSF57567">
    <property type="entry name" value="Serine protease inhibitors"/>
    <property type="match status" value="1"/>
</dbReference>
<dbReference type="PANTHER" id="PTHR24039:SF28">
    <property type="entry name" value="EGF-LIKE DOMAIN-CONTAINING PROTEIN"/>
    <property type="match status" value="1"/>
</dbReference>
<dbReference type="InterPro" id="IPR002919">
    <property type="entry name" value="TIL_dom"/>
</dbReference>
<dbReference type="InterPro" id="IPR000152">
    <property type="entry name" value="EGF-type_Asp/Asn_hydroxyl_site"/>
</dbReference>
<dbReference type="InterPro" id="IPR009030">
    <property type="entry name" value="Growth_fac_rcpt_cys_sf"/>
</dbReference>
<dbReference type="Proteomes" id="UP001165740">
    <property type="component" value="Chromosome 11"/>
</dbReference>
<feature type="domain" description="EGF-like" evidence="12">
    <location>
        <begin position="2218"/>
        <end position="2259"/>
    </location>
</feature>
<feature type="domain" description="EGF-like" evidence="12">
    <location>
        <begin position="1721"/>
        <end position="1762"/>
    </location>
</feature>
<dbReference type="Pfam" id="PF07645">
    <property type="entry name" value="EGF_CA"/>
    <property type="match status" value="6"/>
</dbReference>
<evidence type="ECO:0000256" key="1">
    <source>
        <dbReference type="ARBA" id="ARBA00004613"/>
    </source>
</evidence>
<keyword evidence="3 9" id="KW-0245">EGF-like domain</keyword>
<dbReference type="SUPFAM" id="SSF57196">
    <property type="entry name" value="EGF/Laminin"/>
    <property type="match status" value="2"/>
</dbReference>
<feature type="domain" description="EGF-like" evidence="12">
    <location>
        <begin position="2260"/>
        <end position="2301"/>
    </location>
</feature>
<dbReference type="Pfam" id="PF01826">
    <property type="entry name" value="TIL"/>
    <property type="match status" value="1"/>
</dbReference>
<dbReference type="PROSITE" id="PS50026">
    <property type="entry name" value="EGF_3"/>
    <property type="match status" value="8"/>
</dbReference>
<evidence type="ECO:0000256" key="4">
    <source>
        <dbReference type="ARBA" id="ARBA00022729"/>
    </source>
</evidence>
<dbReference type="InterPro" id="IPR001881">
    <property type="entry name" value="EGF-like_Ca-bd_dom"/>
</dbReference>
<dbReference type="PROSITE" id="PS51233">
    <property type="entry name" value="VWFD"/>
    <property type="match status" value="1"/>
</dbReference>
<dbReference type="InterPro" id="IPR036383">
    <property type="entry name" value="TSP1_rpt_sf"/>
</dbReference>
<evidence type="ECO:0000256" key="5">
    <source>
        <dbReference type="ARBA" id="ARBA00022737"/>
    </source>
</evidence>
<dbReference type="PANTHER" id="PTHR24039">
    <property type="entry name" value="FIBRILLIN-RELATED"/>
    <property type="match status" value="1"/>
</dbReference>
<feature type="domain" description="EGF-like" evidence="12">
    <location>
        <begin position="191"/>
        <end position="233"/>
    </location>
</feature>
<dbReference type="FunFam" id="2.10.25.10:FF:000038">
    <property type="entry name" value="Fibrillin 2"/>
    <property type="match status" value="5"/>
</dbReference>
<evidence type="ECO:0000256" key="10">
    <source>
        <dbReference type="SAM" id="SignalP"/>
    </source>
</evidence>
<feature type="domain" description="VWFD" evidence="13">
    <location>
        <begin position="1765"/>
        <end position="1951"/>
    </location>
</feature>
<dbReference type="PROSITE" id="PS00010">
    <property type="entry name" value="ASX_HYDROXYL"/>
    <property type="match status" value="7"/>
</dbReference>
<evidence type="ECO:0000313" key="16">
    <source>
        <dbReference type="RefSeq" id="XP_055859877.1"/>
    </source>
</evidence>
<dbReference type="SMART" id="SM00181">
    <property type="entry name" value="EGF"/>
    <property type="match status" value="13"/>
</dbReference>
<name>A0A9W2YB03_BIOGL</name>
<sequence length="2659" mass="288756">MILTAIIVAGLVTLSQQAAISTGYRDGNCSASAYLYCDPNANCVDAPETQQYTCQCQANATGDGFKTEVGGTGCKYSFKTCANINDCPQYANCTSEHKCVCNKGFQGDGFTCIDINECPSPLCDPNALCSNSPGSFKCICDANRHYVGDGFTCSFKCGSNNDCDAPRAICNDVNACVCIKGYQGDGRQCTDINECANKTLNNCNANANCINTVGSFKCECKNGYVGNGVSNCTALPKNCKEISNFVNGNKYRIDPDFTGPANAFTVICDKVNGNVVTKVPATGPFPMNTPDTAGNLTILYEPQPSDIKPLLELSVFCYQDISFTCSARYSLLPGMQWTDAYGNIYNNWGSTFNGQCACGELGMCTMPDSACNCDGNQTSTDVDSGRIVEKSKLPVTSLIFSNAFTSRGRVDIQPLICADKPVGLPKDCHDAKFYYSLKKNAIIYIKPDVNGPLAPSLVKCDVETYYHAGITIVPVKNPVITPTITTTASIRYPLDLPRINAIITGSKYCSQYVEFTCKNSKLMAGGGYVSVGSAKRRLDYFPGAAGVQNSCGCGATASCSAPTVKCNCDIGDDVERKDFGIIFNKTDLPIVEVAAEIGQTKSGTYRLSNLQCAGIQFGIPPNCDKARIDGARESYTYYIDPDGPTGKLDPLLAECKFVSNPPQGITIIHHNNEKPKPIYDVNWILTYLQASKDQIESLKIRSTTCTQEISVGCQGVKIRSNVGPINFKGPSNVTLALTDYLQTCAPNGTRCNCNGLVDSSDNGIVDSMQNVPINSIDFSNLFSQNTNSGLTVTVGPLKCSEIFQTCAALQEFLLSNRTAYGESYRLTTNLVTIDPDGSGEVPPMAVKCSLYSTTVILIPPNMTLQTDPTNPNPVSMCYDITYTNENGDIISPAQISALVKRSGKCRQDLLLECKNAAASGNVNYTSCDGAPQKGWAGSFNQDKCACGVNGNCAGGPLAKCNCDMADGATRWDTGTIINNNSLPVCQICFSITPKTVAAGKTPPVSSLKYKLGELVCDGGQGTMKNCQDARLNYGSSVTGDYEGAVALNSDPPVPVGCKMLPNPPIGIMTVKATNNLIPTNQTIEVILNYVTIDINVIIKFISQSEYCSQKLYFFCASDNTFLLGGKYGIYNNRGELSYEWTQIPDSNDAITTACTKNKDLCTRCGRPRGFLLTKKENLPISRISLAGGGATLYIGDVECLDLKKTCHEIMGVSDRKTGFVSGKKFVIDPDSALLVQPFVVNCEFDDTNTNGVTEVPLASNSSGSLHVIDKDGVDTFVIPLQYDGATPEQINALTIISDFCWQGMKYECSYSPIHKNNQTTSYYKMYNGLRSAAFATGYDTTFPGCACGFAGTCIPGYSCNCDAVGRMAVDQGAITNTNALPITGLSVGGQTKGVSSADVRATNVRCSPKPYDPPKQCNQGFQWKSKNGVDYIYSSEYLISPDPLKIKPFMVRCDKDLFPGTVVTIIRPTIQPNTPVVKNPDNPYQIPYYGPTDEQILSLVSVSGYCYQAVKYDCFASTLMSEGNYWLTMSSRDKRFFWGGGEPSADAKSGVCACGKQKSCGGLDSATSQLSRRCNCDAADNTFRSDAGIITEKEYLPISQLWLARYAKFQSVNITVGDLICSETPLTFNECDLGFHDCHPMARCVDEEDGYRCVCKEGWNGKGIPLLLRNPRSNGRECIDDNECVAYEPCPYNANCTNIPGDFYCTCKEGYRQTGKTSCEDIDECADSSLNNCDKNARCENLDGSYRCLCERGYRGDGVTCIPVGECSCFGDTHCISYDNRWLHYQRPCWSIMSQDGCGDGETPTFRVLIQQWQKNNTQPGNYAWVKAVKIEIFNQEIILEQNKRILVNGIATKQYFDQYYFSVISTLNHVIFQSVVGLKVTFNGGDVVQVTVPQGTTGKVCGLCGNYNGQSPDDHELGPTCPDQRGLLTDNEDLFGRSWTLREEQSDVCNVDCGDTKPPVDKCNLPMALIQKECDKLMNLNTSPFKSCLMVKKEIDVEQLRKSCEIDLCYVEDNLDDAICRFAETMSYDCTENEKIEVKNWKVDVTACKKPTCPNNMVYQTCGPAQQETCISKPVQSNLTLVNDTIPCNEGCFCAAGLVMEGDKCIKKEQCGCFYNNGYMATNDKLILSDCSYEIVCYGKNSTGEFPVTCQENEACSTKDGVTGCYCAEGYTMKPGQTTCEPDVCRDVVCSVPNMECVNGTCQCKMGFIGDCNQCEDVDECATGLDNCNMVGQTCINLEGSFKCGCAEGFIVSGTICKDIDECDYGIANCGNHSECVNTVGNFLCECCAGYKKDPSGNCIRDTTQTTAPNGLCCACQGEKCNDTGKVCGSDGNTYSDYRSLSISACKAGKSDLTVDYKGACQGSCSTVVCDKQYSNCSVQNGKPKCSCPKCDNSTATFTDETVCASNKITYTSICHMKQATCEADIETTVEVEFVGKPCPGKGSQPPTGPWGEWGDCSEQCKQGTKNRTREVYVPNEDNKIHDTEYIPCYNSCPNGPCTQETCVEPGQVCVADDNNNPSCQCPTCELFEPKPICTRVFNVIKTYENECELQKKICQLQTNDYEILEPRACEDKPVKCGLVRNYKIETRNGCIADSHINFGACYGGCDNEANDCCVGNEKGSATATLHCPDGKNFEQIFETIVGCNCVPKYSDTNQVDS</sequence>
<feature type="domain" description="Kazal-like" evidence="14">
    <location>
        <begin position="2308"/>
        <end position="2364"/>
    </location>
</feature>
<keyword evidence="15" id="KW-1185">Reference proteome</keyword>
<dbReference type="SMART" id="SM00209">
    <property type="entry name" value="TSP1"/>
    <property type="match status" value="1"/>
</dbReference>
<evidence type="ECO:0000256" key="8">
    <source>
        <dbReference type="ARBA" id="ARBA00023180"/>
    </source>
</evidence>
<dbReference type="GO" id="GO:0007399">
    <property type="term" value="P:nervous system development"/>
    <property type="evidence" value="ECO:0007669"/>
    <property type="project" value="UniProtKB-ARBA"/>
</dbReference>
<comment type="subcellular location">
    <subcellularLocation>
        <location evidence="1">Secreted</location>
    </subcellularLocation>
</comment>
<keyword evidence="5" id="KW-0677">Repeat</keyword>
<dbReference type="Gene3D" id="2.90.20.10">
    <property type="entry name" value="Plasmodium vivax P25 domain"/>
    <property type="match status" value="1"/>
</dbReference>
<dbReference type="RefSeq" id="XP_055859877.1">
    <property type="nucleotide sequence ID" value="XM_056003902.1"/>
</dbReference>
<dbReference type="InterPro" id="IPR036084">
    <property type="entry name" value="Ser_inhib-like_sf"/>
</dbReference>
<feature type="domain" description="EGF-like" evidence="12">
    <location>
        <begin position="25"/>
        <end position="66"/>
    </location>
</feature>
<comment type="caution">
    <text evidence="9">Lacks conserved residue(s) required for the propagation of feature annotation.</text>
</comment>
<evidence type="ECO:0000259" key="11">
    <source>
        <dbReference type="PROSITE" id="PS01225"/>
    </source>
</evidence>
<keyword evidence="6" id="KW-0106">Calcium</keyword>
<dbReference type="Pfam" id="PF12662">
    <property type="entry name" value="cEGF"/>
    <property type="match status" value="1"/>
</dbReference>
<dbReference type="InterPro" id="IPR002350">
    <property type="entry name" value="Kazal_dom"/>
</dbReference>
<evidence type="ECO:0000313" key="15">
    <source>
        <dbReference type="Proteomes" id="UP001165740"/>
    </source>
</evidence>
<dbReference type="SUPFAM" id="SSF100895">
    <property type="entry name" value="Kazal-type serine protease inhibitors"/>
    <property type="match status" value="1"/>
</dbReference>
<keyword evidence="4 10" id="KW-0732">Signal</keyword>
<feature type="signal peptide" evidence="10">
    <location>
        <begin position="1"/>
        <end position="17"/>
    </location>
</feature>
<evidence type="ECO:0000259" key="14">
    <source>
        <dbReference type="PROSITE" id="PS51465"/>
    </source>
</evidence>
<feature type="chain" id="PRO_5040759806" evidence="10">
    <location>
        <begin position="18"/>
        <end position="2659"/>
    </location>
</feature>
<dbReference type="Gene3D" id="3.30.60.30">
    <property type="match status" value="3"/>
</dbReference>
<dbReference type="InterPro" id="IPR006207">
    <property type="entry name" value="Cys_knot_C"/>
</dbReference>
<evidence type="ECO:0000259" key="13">
    <source>
        <dbReference type="PROSITE" id="PS51233"/>
    </source>
</evidence>
<dbReference type="GeneID" id="106052747"/>
<evidence type="ECO:0000256" key="6">
    <source>
        <dbReference type="ARBA" id="ARBA00022837"/>
    </source>
</evidence>
<dbReference type="OMA" id="LCICPVD"/>
<dbReference type="CDD" id="cd19941">
    <property type="entry name" value="TIL"/>
    <property type="match status" value="1"/>
</dbReference>
<gene>
    <name evidence="16" type="primary">LOC106052747</name>
</gene>
<dbReference type="Pfam" id="PF00094">
    <property type="entry name" value="VWD"/>
    <property type="match status" value="1"/>
</dbReference>
<reference evidence="16" key="1">
    <citation type="submission" date="2025-08" db="UniProtKB">
        <authorList>
            <consortium name="RefSeq"/>
        </authorList>
    </citation>
    <scope>IDENTIFICATION</scope>
</reference>
<keyword evidence="2" id="KW-0964">Secreted</keyword>
<dbReference type="PROSITE" id="PS01187">
    <property type="entry name" value="EGF_CA"/>
    <property type="match status" value="3"/>
</dbReference>
<feature type="domain" description="EGF-like" evidence="12">
    <location>
        <begin position="114"/>
        <end position="154"/>
    </location>
</feature>
<evidence type="ECO:0000256" key="9">
    <source>
        <dbReference type="PROSITE-ProRule" id="PRU00076"/>
    </source>
</evidence>
<evidence type="ECO:0000256" key="2">
    <source>
        <dbReference type="ARBA" id="ARBA00022525"/>
    </source>
</evidence>
<dbReference type="SMART" id="SM00280">
    <property type="entry name" value="KAZAL"/>
    <property type="match status" value="3"/>
</dbReference>
<dbReference type="InterPro" id="IPR036058">
    <property type="entry name" value="Kazal_dom_sf"/>
</dbReference>